<evidence type="ECO:0000259" key="1">
    <source>
        <dbReference type="PROSITE" id="PS51352"/>
    </source>
</evidence>
<dbReference type="Gene3D" id="3.40.30.10">
    <property type="entry name" value="Glutaredoxin"/>
    <property type="match status" value="1"/>
</dbReference>
<comment type="caution">
    <text evidence="2">The sequence shown here is derived from an EMBL/GenBank/DDBJ whole genome shotgun (WGS) entry which is preliminary data.</text>
</comment>
<evidence type="ECO:0000313" key="2">
    <source>
        <dbReference type="EMBL" id="MXY95441.1"/>
    </source>
</evidence>
<dbReference type="PROSITE" id="PS51352">
    <property type="entry name" value="THIOREDOXIN_2"/>
    <property type="match status" value="1"/>
</dbReference>
<dbReference type="InterPro" id="IPR013766">
    <property type="entry name" value="Thioredoxin_domain"/>
</dbReference>
<dbReference type="InterPro" id="IPR017937">
    <property type="entry name" value="Thioredoxin_CS"/>
</dbReference>
<dbReference type="PANTHER" id="PTHR42852:SF13">
    <property type="entry name" value="PROTEIN DIPZ"/>
    <property type="match status" value="1"/>
</dbReference>
<name>A0A6B0YYB2_9CHLR</name>
<dbReference type="EMBL" id="VXRG01000152">
    <property type="protein sequence ID" value="MXY95441.1"/>
    <property type="molecule type" value="Genomic_DNA"/>
</dbReference>
<dbReference type="InterPro" id="IPR036249">
    <property type="entry name" value="Thioredoxin-like_sf"/>
</dbReference>
<proteinExistence type="predicted"/>
<sequence length="211" mass="22862">MPFILLLGAGWIWISRPSIDASSFDTPRPALHYPAPDFTLPRFNTAGETEDNFVLSTAKGRPVVLNFWATWCGPCRREFPALQAAAARYGGCTAQGQMDGENRQGRAGRDADLDCVLFLGVNQGERSDTVARFLNEIGAPSGGKEGSTSDLAGGSSEFEIVMDSSLEVGRRYNVQALPLTYFIDAEGIIRGVWSGEMNSVILAERIAEILP</sequence>
<dbReference type="PANTHER" id="PTHR42852">
    <property type="entry name" value="THIOL:DISULFIDE INTERCHANGE PROTEIN DSBE"/>
    <property type="match status" value="1"/>
</dbReference>
<dbReference type="PROSITE" id="PS00194">
    <property type="entry name" value="THIOREDOXIN_1"/>
    <property type="match status" value="1"/>
</dbReference>
<dbReference type="InterPro" id="IPR000866">
    <property type="entry name" value="AhpC/TSA"/>
</dbReference>
<reference evidence="2" key="1">
    <citation type="submission" date="2019-09" db="EMBL/GenBank/DDBJ databases">
        <title>Characterisation of the sponge microbiome using genome-centric metagenomics.</title>
        <authorList>
            <person name="Engelberts J.P."/>
            <person name="Robbins S.J."/>
            <person name="De Goeij J.M."/>
            <person name="Aranda M."/>
            <person name="Bell S.C."/>
            <person name="Webster N.S."/>
        </authorList>
    </citation>
    <scope>NUCLEOTIDE SEQUENCE</scope>
    <source>
        <strain evidence="2">SB0664_bin_27</strain>
    </source>
</reference>
<dbReference type="SUPFAM" id="SSF52833">
    <property type="entry name" value="Thioredoxin-like"/>
    <property type="match status" value="1"/>
</dbReference>
<dbReference type="CDD" id="cd02966">
    <property type="entry name" value="TlpA_like_family"/>
    <property type="match status" value="1"/>
</dbReference>
<feature type="domain" description="Thioredoxin" evidence="1">
    <location>
        <begin position="29"/>
        <end position="211"/>
    </location>
</feature>
<dbReference type="GO" id="GO:0016491">
    <property type="term" value="F:oxidoreductase activity"/>
    <property type="evidence" value="ECO:0007669"/>
    <property type="project" value="InterPro"/>
</dbReference>
<dbReference type="InterPro" id="IPR050553">
    <property type="entry name" value="Thioredoxin_ResA/DsbE_sf"/>
</dbReference>
<dbReference type="Pfam" id="PF00578">
    <property type="entry name" value="AhpC-TSA"/>
    <property type="match status" value="1"/>
</dbReference>
<dbReference type="GO" id="GO:0016209">
    <property type="term" value="F:antioxidant activity"/>
    <property type="evidence" value="ECO:0007669"/>
    <property type="project" value="InterPro"/>
</dbReference>
<gene>
    <name evidence="2" type="ORF">F4Y42_18520</name>
</gene>
<protein>
    <submittedName>
        <fullName evidence="2">TlpA family protein disulfide reductase</fullName>
    </submittedName>
</protein>
<organism evidence="2">
    <name type="scientific">Caldilineaceae bacterium SB0664_bin_27</name>
    <dbReference type="NCBI Taxonomy" id="2605260"/>
    <lineage>
        <taxon>Bacteria</taxon>
        <taxon>Bacillati</taxon>
        <taxon>Chloroflexota</taxon>
        <taxon>Caldilineae</taxon>
        <taxon>Caldilineales</taxon>
        <taxon>Caldilineaceae</taxon>
    </lineage>
</organism>
<accession>A0A6B0YYB2</accession>
<dbReference type="AlphaFoldDB" id="A0A6B0YYB2"/>